<dbReference type="PANTHER" id="PTHR46609:SF6">
    <property type="entry name" value="EXONUCLEASE, PHAGE-TYPE_RECB, C-TERMINAL DOMAIN-CONTAINING PROTEIN-RELATED"/>
    <property type="match status" value="1"/>
</dbReference>
<dbReference type="CDD" id="cd22343">
    <property type="entry name" value="PDDEXK_lambda_exonuclease-like"/>
    <property type="match status" value="1"/>
</dbReference>
<keyword evidence="2" id="KW-0540">Nuclease</keyword>
<dbReference type="NCBIfam" id="TIGR03033">
    <property type="entry name" value="phage_rel_nuc"/>
    <property type="match status" value="1"/>
</dbReference>
<feature type="domain" description="YqaJ viral recombinase" evidence="1">
    <location>
        <begin position="8"/>
        <end position="148"/>
    </location>
</feature>
<accession>A0A6J7X7K9</accession>
<dbReference type="Gene3D" id="3.90.320.10">
    <property type="match status" value="1"/>
</dbReference>
<dbReference type="InterPro" id="IPR019080">
    <property type="entry name" value="YqaJ_viral_recombinase"/>
</dbReference>
<dbReference type="InterPro" id="IPR017482">
    <property type="entry name" value="Lambda-type_endonuclease"/>
</dbReference>
<keyword evidence="2" id="KW-0255">Endonuclease</keyword>
<evidence type="ECO:0000313" key="2">
    <source>
        <dbReference type="EMBL" id="CAB5225552.1"/>
    </source>
</evidence>
<dbReference type="PANTHER" id="PTHR46609">
    <property type="entry name" value="EXONUCLEASE, PHAGE-TYPE/RECB, C-TERMINAL DOMAIN-CONTAINING PROTEIN"/>
    <property type="match status" value="1"/>
</dbReference>
<sequence>MIEQRSPEWFAQRCGRLTASRVADMMARTQKGWGASRANYAAQLIAERLTGTAESGFTSAAMQHGIDTEAEARAAYEFIEGVTVTEAPFVFHPHIMWAGASPDGFVGDKGLVEIKCPNTATHIATLRGEVIPDKYIKQMQWQMACTETEWCDFASYDPRLPDEMKLHVRRVMRDNDLIAEIEAAAVVFLDEIAATVTELENLYRKAE</sequence>
<dbReference type="EMBL" id="LR798344">
    <property type="protein sequence ID" value="CAB5225552.1"/>
    <property type="molecule type" value="Genomic_DNA"/>
</dbReference>
<dbReference type="InterPro" id="IPR051703">
    <property type="entry name" value="NF-kappa-B_Signaling_Reg"/>
</dbReference>
<evidence type="ECO:0000259" key="1">
    <source>
        <dbReference type="Pfam" id="PF09588"/>
    </source>
</evidence>
<dbReference type="Pfam" id="PF09588">
    <property type="entry name" value="YqaJ"/>
    <property type="match status" value="1"/>
</dbReference>
<dbReference type="InterPro" id="IPR011335">
    <property type="entry name" value="Restrct_endonuc-II-like"/>
</dbReference>
<dbReference type="GO" id="GO:0004519">
    <property type="term" value="F:endonuclease activity"/>
    <property type="evidence" value="ECO:0007669"/>
    <property type="project" value="UniProtKB-KW"/>
</dbReference>
<protein>
    <submittedName>
        <fullName evidence="2">Phage_rel_nuc, putative phage-type endonuclease</fullName>
    </submittedName>
</protein>
<reference evidence="2" key="1">
    <citation type="submission" date="2020-05" db="EMBL/GenBank/DDBJ databases">
        <authorList>
            <person name="Chiriac C."/>
            <person name="Salcher M."/>
            <person name="Ghai R."/>
            <person name="Kavagutti S V."/>
        </authorList>
    </citation>
    <scope>NUCLEOTIDE SEQUENCE</scope>
</reference>
<dbReference type="SUPFAM" id="SSF52980">
    <property type="entry name" value="Restriction endonuclease-like"/>
    <property type="match status" value="1"/>
</dbReference>
<dbReference type="InterPro" id="IPR011604">
    <property type="entry name" value="PDDEXK-like_dom_sf"/>
</dbReference>
<gene>
    <name evidence="2" type="ORF">UFOVP749_37</name>
</gene>
<organism evidence="2">
    <name type="scientific">uncultured Caudovirales phage</name>
    <dbReference type="NCBI Taxonomy" id="2100421"/>
    <lineage>
        <taxon>Viruses</taxon>
        <taxon>Duplodnaviria</taxon>
        <taxon>Heunggongvirae</taxon>
        <taxon>Uroviricota</taxon>
        <taxon>Caudoviricetes</taxon>
        <taxon>Peduoviridae</taxon>
        <taxon>Maltschvirus</taxon>
        <taxon>Maltschvirus maltsch</taxon>
    </lineage>
</organism>
<keyword evidence="2" id="KW-0378">Hydrolase</keyword>
<name>A0A6J7X7K9_9CAUD</name>
<proteinExistence type="predicted"/>